<dbReference type="HAMAP" id="MF_01685">
    <property type="entry name" value="FENR2"/>
    <property type="match status" value="1"/>
</dbReference>
<feature type="binding site" evidence="6">
    <location>
        <position position="120"/>
    </location>
    <ligand>
        <name>FAD</name>
        <dbReference type="ChEBI" id="CHEBI:57692"/>
    </ligand>
</feature>
<comment type="caution">
    <text evidence="6">Lacks conserved residue(s) required for the propagation of feature annotation.</text>
</comment>
<feature type="binding site" evidence="6">
    <location>
        <position position="42"/>
    </location>
    <ligand>
        <name>FAD</name>
        <dbReference type="ChEBI" id="CHEBI:57692"/>
    </ligand>
</feature>
<evidence type="ECO:0000313" key="8">
    <source>
        <dbReference type="EMBL" id="QLL77579.1"/>
    </source>
</evidence>
<dbReference type="EMBL" id="CP047418">
    <property type="protein sequence ID" value="QLL77579.1"/>
    <property type="molecule type" value="Genomic_DNA"/>
</dbReference>
<accession>A0A7H9EJF4</accession>
<dbReference type="InterPro" id="IPR036188">
    <property type="entry name" value="FAD/NAD-bd_sf"/>
</dbReference>
<dbReference type="GO" id="GO:0050661">
    <property type="term" value="F:NADP binding"/>
    <property type="evidence" value="ECO:0007669"/>
    <property type="project" value="UniProtKB-UniRule"/>
</dbReference>
<dbReference type="AlphaFoldDB" id="A0A7H9EJF4"/>
<dbReference type="Proteomes" id="UP000510886">
    <property type="component" value="Chromosome"/>
</dbReference>
<dbReference type="PRINTS" id="PR00368">
    <property type="entry name" value="FADPNR"/>
</dbReference>
<comment type="cofactor">
    <cofactor evidence="6">
        <name>FAD</name>
        <dbReference type="ChEBI" id="CHEBI:57692"/>
    </cofactor>
    <text evidence="6">Binds 1 FAD per subunit.</text>
</comment>
<dbReference type="PRINTS" id="PR00469">
    <property type="entry name" value="PNDRDTASEII"/>
</dbReference>
<evidence type="ECO:0000256" key="1">
    <source>
        <dbReference type="ARBA" id="ARBA00011738"/>
    </source>
</evidence>
<comment type="catalytic activity">
    <reaction evidence="6">
        <text>2 reduced [2Fe-2S]-[ferredoxin] + NADP(+) + H(+) = 2 oxidized [2Fe-2S]-[ferredoxin] + NADPH</text>
        <dbReference type="Rhea" id="RHEA:20125"/>
        <dbReference type="Rhea" id="RHEA-COMP:10000"/>
        <dbReference type="Rhea" id="RHEA-COMP:10001"/>
        <dbReference type="ChEBI" id="CHEBI:15378"/>
        <dbReference type="ChEBI" id="CHEBI:33737"/>
        <dbReference type="ChEBI" id="CHEBI:33738"/>
        <dbReference type="ChEBI" id="CHEBI:57783"/>
        <dbReference type="ChEBI" id="CHEBI:58349"/>
        <dbReference type="EC" id="1.18.1.2"/>
    </reaction>
</comment>
<feature type="binding site" evidence="6">
    <location>
        <position position="47"/>
    </location>
    <ligand>
        <name>FAD</name>
        <dbReference type="ChEBI" id="CHEBI:57692"/>
    </ligand>
</feature>
<dbReference type="GO" id="GO:0004324">
    <property type="term" value="F:ferredoxin-NADP+ reductase activity"/>
    <property type="evidence" value="ECO:0007669"/>
    <property type="project" value="UniProtKB-UniRule"/>
</dbReference>
<evidence type="ECO:0000259" key="7">
    <source>
        <dbReference type="Pfam" id="PF07992"/>
    </source>
</evidence>
<keyword evidence="4 6" id="KW-0521">NADP</keyword>
<evidence type="ECO:0000313" key="9">
    <source>
        <dbReference type="Proteomes" id="UP000510886"/>
    </source>
</evidence>
<evidence type="ECO:0000256" key="6">
    <source>
        <dbReference type="HAMAP-Rule" id="MF_01685"/>
    </source>
</evidence>
<keyword evidence="3 6" id="KW-0274">FAD</keyword>
<feature type="binding site" evidence="6">
    <location>
        <position position="34"/>
    </location>
    <ligand>
        <name>FAD</name>
        <dbReference type="ChEBI" id="CHEBI:57692"/>
    </ligand>
</feature>
<feature type="binding site" evidence="6">
    <location>
        <position position="281"/>
    </location>
    <ligand>
        <name>FAD</name>
        <dbReference type="ChEBI" id="CHEBI:57692"/>
    </ligand>
</feature>
<dbReference type="PANTHER" id="PTHR48105">
    <property type="entry name" value="THIOREDOXIN REDUCTASE 1-RELATED-RELATED"/>
    <property type="match status" value="1"/>
</dbReference>
<dbReference type="InterPro" id="IPR023753">
    <property type="entry name" value="FAD/NAD-binding_dom"/>
</dbReference>
<dbReference type="KEGG" id="lsw:GTO87_02450"/>
<gene>
    <name evidence="8" type="ORF">GTO87_02450</name>
</gene>
<evidence type="ECO:0000256" key="5">
    <source>
        <dbReference type="ARBA" id="ARBA00023002"/>
    </source>
</evidence>
<dbReference type="Gene3D" id="3.50.50.60">
    <property type="entry name" value="FAD/NAD(P)-binding domain"/>
    <property type="match status" value="2"/>
</dbReference>
<feature type="binding site" evidence="6">
    <location>
        <position position="321"/>
    </location>
    <ligand>
        <name>FAD</name>
        <dbReference type="ChEBI" id="CHEBI:57692"/>
    </ligand>
</feature>
<evidence type="ECO:0000256" key="4">
    <source>
        <dbReference type="ARBA" id="ARBA00022857"/>
    </source>
</evidence>
<comment type="subunit">
    <text evidence="1 6">Homodimer.</text>
</comment>
<dbReference type="Pfam" id="PF07992">
    <property type="entry name" value="Pyr_redox_2"/>
    <property type="match status" value="1"/>
</dbReference>
<keyword evidence="2 6" id="KW-0285">Flavoprotein</keyword>
<keyword evidence="5 6" id="KW-0560">Oxidoreductase</keyword>
<dbReference type="RefSeq" id="WP_180849401.1">
    <property type="nucleotide sequence ID" value="NZ_CP047418.1"/>
</dbReference>
<comment type="similarity">
    <text evidence="6">Belongs to the ferredoxin--NADP reductase type 2 family.</text>
</comment>
<dbReference type="GO" id="GO:0050660">
    <property type="term" value="F:flavin adenine dinucleotide binding"/>
    <property type="evidence" value="ECO:0007669"/>
    <property type="project" value="UniProtKB-UniRule"/>
</dbReference>
<proteinExistence type="inferred from homology"/>
<dbReference type="SUPFAM" id="SSF51905">
    <property type="entry name" value="FAD/NAD(P)-binding domain"/>
    <property type="match status" value="1"/>
</dbReference>
<sequence length="330" mass="36044">MKNYYDITIIGGGPVGLFAATYARMHLAQTQVIESLDQSGGQVSALFPAKEIYDIPGFTRLTGQELIDNLTHQAQHYGPEIKLNQTVQEIITTDQGYEVVTNQGSSFTKTIIVATGAGAFQPRKLRLPEAGPLEGTKVFYFVKDQTPFIDQDIAIAGGGDSAVDWALHLAEVAHSVTLIHRRDQFRALESSVAKLEPAGVKLATPYTIRALADHNKKLKLTLKKARSTTSEELVVDKLLVNYGFVSNNNMVRSWGLDTDKRGITVDRTMMTSRPNIFAIGDAASYPGKTPLIATGWGEAPIAINAALNATYPDRNQALHSTQLIKNFVKD</sequence>
<reference evidence="8 9" key="1">
    <citation type="submission" date="2020-01" db="EMBL/GenBank/DDBJ databases">
        <title>Complete and circular genome sequences of six lactobacillus isolates from horses.</title>
        <authorList>
            <person name="Hassan H.M."/>
        </authorList>
    </citation>
    <scope>NUCLEOTIDE SEQUENCE [LARGE SCALE GENOMIC DNA]</scope>
    <source>
        <strain evidence="8 9">1A</strain>
    </source>
</reference>
<dbReference type="InterPro" id="IPR022890">
    <property type="entry name" value="Fd--NADP_Rdtase_type_2"/>
</dbReference>
<evidence type="ECO:0000256" key="2">
    <source>
        <dbReference type="ARBA" id="ARBA00022630"/>
    </source>
</evidence>
<dbReference type="InterPro" id="IPR050097">
    <property type="entry name" value="Ferredoxin-NADP_redctase_2"/>
</dbReference>
<evidence type="ECO:0000256" key="3">
    <source>
        <dbReference type="ARBA" id="ARBA00022827"/>
    </source>
</evidence>
<organism evidence="8 9">
    <name type="scientific">Ligilactobacillus saerimneri</name>
    <dbReference type="NCBI Taxonomy" id="228229"/>
    <lineage>
        <taxon>Bacteria</taxon>
        <taxon>Bacillati</taxon>
        <taxon>Bacillota</taxon>
        <taxon>Bacilli</taxon>
        <taxon>Lactobacillales</taxon>
        <taxon>Lactobacillaceae</taxon>
        <taxon>Ligilactobacillus</taxon>
    </lineage>
</organism>
<protein>
    <recommendedName>
        <fullName evidence="6">Ferredoxin--NADP reductase</fullName>
        <shortName evidence="6">FNR</shortName>
        <shortName evidence="6">Fd-NADP(+) reductase</shortName>
        <ecNumber evidence="6">1.18.1.2</ecNumber>
    </recommendedName>
</protein>
<name>A0A7H9EJF4_9LACO</name>
<dbReference type="EC" id="1.18.1.2" evidence="6"/>
<feature type="domain" description="FAD/NAD(P)-binding" evidence="7">
    <location>
        <begin position="5"/>
        <end position="294"/>
    </location>
</feature>
<feature type="binding site" evidence="6">
    <location>
        <position position="87"/>
    </location>
    <ligand>
        <name>FAD</name>
        <dbReference type="ChEBI" id="CHEBI:57692"/>
    </ligand>
</feature>